<feature type="region of interest" description="Disordered" evidence="1">
    <location>
        <begin position="233"/>
        <end position="265"/>
    </location>
</feature>
<accession>A0A0A9GAB6</accession>
<evidence type="ECO:0008006" key="3">
    <source>
        <dbReference type="Google" id="ProtNLM"/>
    </source>
</evidence>
<reference evidence="2" key="1">
    <citation type="submission" date="2014-09" db="EMBL/GenBank/DDBJ databases">
        <authorList>
            <person name="Magalhaes I.L.F."/>
            <person name="Oliveira U."/>
            <person name="Santos F.R."/>
            <person name="Vidigal T.H.D.A."/>
            <person name="Brescovit A.D."/>
            <person name="Santos A.J."/>
        </authorList>
    </citation>
    <scope>NUCLEOTIDE SEQUENCE</scope>
    <source>
        <tissue evidence="2">Shoot tissue taken approximately 20 cm above the soil surface</tissue>
    </source>
</reference>
<organism evidence="2">
    <name type="scientific">Arundo donax</name>
    <name type="common">Giant reed</name>
    <name type="synonym">Donax arundinaceus</name>
    <dbReference type="NCBI Taxonomy" id="35708"/>
    <lineage>
        <taxon>Eukaryota</taxon>
        <taxon>Viridiplantae</taxon>
        <taxon>Streptophyta</taxon>
        <taxon>Embryophyta</taxon>
        <taxon>Tracheophyta</taxon>
        <taxon>Spermatophyta</taxon>
        <taxon>Magnoliopsida</taxon>
        <taxon>Liliopsida</taxon>
        <taxon>Poales</taxon>
        <taxon>Poaceae</taxon>
        <taxon>PACMAD clade</taxon>
        <taxon>Arundinoideae</taxon>
        <taxon>Arundineae</taxon>
        <taxon>Arundo</taxon>
    </lineage>
</organism>
<feature type="compositionally biased region" description="Basic and acidic residues" evidence="1">
    <location>
        <begin position="236"/>
        <end position="254"/>
    </location>
</feature>
<dbReference type="EMBL" id="GBRH01176464">
    <property type="protein sequence ID" value="JAE21432.1"/>
    <property type="molecule type" value="Transcribed_RNA"/>
</dbReference>
<sequence length="346" mass="38166">MTLQADLWKFDQQQSGPMIQIEDLEHRVLDMEQRQVKMLSFLQQASKNPQFINKLVKMAEASPIFADAFHKKRRLPGLDYGTETTETASFYDDHSSTSRQEMGNLLNQHFSDKLKLGLCPAMTESNLMALSTQSSHEDNGSPHGKQPDCDRVGMECLPLVPQMMELSDTGTSICPSKSASFTPAVIDEGLLSCHLNLTLASCSMDVERSPISNANGSSIDQDQGRDDLPEATAATTEKDDGIGRIHSDSHKHASGDAGTAAGETMPQGDTQVAAEAAAVPPAVVNDKFWEQFLTERPGCSETEETSSTLRRDPSREQMEDNNRQGYQDTRNDRTDMQQLKLLTLPK</sequence>
<evidence type="ECO:0000313" key="2">
    <source>
        <dbReference type="EMBL" id="JAE21432.1"/>
    </source>
</evidence>
<evidence type="ECO:0000256" key="1">
    <source>
        <dbReference type="SAM" id="MobiDB-lite"/>
    </source>
</evidence>
<feature type="compositionally biased region" description="Basic and acidic residues" evidence="1">
    <location>
        <begin position="309"/>
        <end position="322"/>
    </location>
</feature>
<reference evidence="2" key="2">
    <citation type="journal article" date="2015" name="Data Brief">
        <title>Shoot transcriptome of the giant reed, Arundo donax.</title>
        <authorList>
            <person name="Barrero R.A."/>
            <person name="Guerrero F.D."/>
            <person name="Moolhuijzen P."/>
            <person name="Goolsby J.A."/>
            <person name="Tidwell J."/>
            <person name="Bellgard S.E."/>
            <person name="Bellgard M.I."/>
        </authorList>
    </citation>
    <scope>NUCLEOTIDE SEQUENCE</scope>
    <source>
        <tissue evidence="2">Shoot tissue taken approximately 20 cm above the soil surface</tissue>
    </source>
</reference>
<proteinExistence type="predicted"/>
<protein>
    <recommendedName>
        <fullName evidence="3">Heat stress transcription factor A-5</fullName>
    </recommendedName>
</protein>
<name>A0A0A9GAB6_ARUDO</name>
<feature type="region of interest" description="Disordered" evidence="1">
    <location>
        <begin position="131"/>
        <end position="150"/>
    </location>
</feature>
<dbReference type="AlphaFoldDB" id="A0A0A9GAB6"/>
<feature type="region of interest" description="Disordered" evidence="1">
    <location>
        <begin position="295"/>
        <end position="346"/>
    </location>
</feature>
<feature type="compositionally biased region" description="Basic and acidic residues" evidence="1">
    <location>
        <begin position="135"/>
        <end position="150"/>
    </location>
</feature>